<feature type="non-terminal residue" evidence="2">
    <location>
        <position position="1"/>
    </location>
</feature>
<sequence length="102" mass="11029">GQITSYRNGDDGEYEAGWWRGRLNADNKTRFIAKTIGGGSVVIDLATGLMWPADGVAAGCNNGVALSWEAAIDYALSLDFAGFTDWRIPNVKELASIIDFSR</sequence>
<dbReference type="AlphaFoldDB" id="X1VX52"/>
<name>X1VX52_9ZZZZ</name>
<dbReference type="EMBL" id="BARW01041258">
    <property type="protein sequence ID" value="GAJ23406.1"/>
    <property type="molecule type" value="Genomic_DNA"/>
</dbReference>
<gene>
    <name evidence="2" type="ORF">S12H4_61885</name>
</gene>
<evidence type="ECO:0000313" key="2">
    <source>
        <dbReference type="EMBL" id="GAJ23406.1"/>
    </source>
</evidence>
<protein>
    <recommendedName>
        <fullName evidence="1">Lcl C-terminal domain-containing protein</fullName>
    </recommendedName>
</protein>
<proteinExistence type="predicted"/>
<reference evidence="2" key="1">
    <citation type="journal article" date="2014" name="Front. Microbiol.">
        <title>High frequency of phylogenetically diverse reductive dehalogenase-homologous genes in deep subseafloor sedimentary metagenomes.</title>
        <authorList>
            <person name="Kawai M."/>
            <person name="Futagami T."/>
            <person name="Toyoda A."/>
            <person name="Takaki Y."/>
            <person name="Nishi S."/>
            <person name="Hori S."/>
            <person name="Arai W."/>
            <person name="Tsubouchi T."/>
            <person name="Morono Y."/>
            <person name="Uchiyama I."/>
            <person name="Ito T."/>
            <person name="Fujiyama A."/>
            <person name="Inagaki F."/>
            <person name="Takami H."/>
        </authorList>
    </citation>
    <scope>NUCLEOTIDE SEQUENCE</scope>
    <source>
        <strain evidence="2">Expedition CK06-06</strain>
    </source>
</reference>
<dbReference type="Pfam" id="PF07603">
    <property type="entry name" value="Lcl_C"/>
    <property type="match status" value="1"/>
</dbReference>
<organism evidence="2">
    <name type="scientific">marine sediment metagenome</name>
    <dbReference type="NCBI Taxonomy" id="412755"/>
    <lineage>
        <taxon>unclassified sequences</taxon>
        <taxon>metagenomes</taxon>
        <taxon>ecological metagenomes</taxon>
    </lineage>
</organism>
<accession>X1VX52</accession>
<comment type="caution">
    <text evidence="2">The sequence shown here is derived from an EMBL/GenBank/DDBJ whole genome shotgun (WGS) entry which is preliminary data.</text>
</comment>
<dbReference type="InterPro" id="IPR011460">
    <property type="entry name" value="Lcl_C"/>
</dbReference>
<evidence type="ECO:0000259" key="1">
    <source>
        <dbReference type="Pfam" id="PF07603"/>
    </source>
</evidence>
<feature type="domain" description="Lcl C-terminal" evidence="1">
    <location>
        <begin position="41"/>
        <end position="101"/>
    </location>
</feature>
<feature type="non-terminal residue" evidence="2">
    <location>
        <position position="102"/>
    </location>
</feature>